<dbReference type="EMBL" id="SMJW01000491">
    <property type="protein sequence ID" value="TDC01348.1"/>
    <property type="molecule type" value="Genomic_DNA"/>
</dbReference>
<evidence type="ECO:0000313" key="2">
    <source>
        <dbReference type="Proteomes" id="UP000295431"/>
    </source>
</evidence>
<gene>
    <name evidence="1" type="ORF">E1284_40210</name>
</gene>
<comment type="caution">
    <text evidence="1">The sequence shown here is derived from an EMBL/GenBank/DDBJ whole genome shotgun (WGS) entry which is preliminary data.</text>
</comment>
<keyword evidence="2" id="KW-1185">Reference proteome</keyword>
<dbReference type="OrthoDB" id="4562933at2"/>
<dbReference type="Proteomes" id="UP000295431">
    <property type="component" value="Unassembled WGS sequence"/>
</dbReference>
<dbReference type="RefSeq" id="WP_131945361.1">
    <property type="nucleotide sequence ID" value="NZ_BAAAMX010000086.1"/>
</dbReference>
<dbReference type="AlphaFoldDB" id="A0A4R4MYI3"/>
<evidence type="ECO:0000313" key="1">
    <source>
        <dbReference type="EMBL" id="TDC01348.1"/>
    </source>
</evidence>
<name>A0A4R4MYI3_9ACTN</name>
<accession>A0A4R4MYI3</accession>
<organism evidence="1 2">
    <name type="scientific">Actinomadura bangladeshensis</name>
    <dbReference type="NCBI Taxonomy" id="453573"/>
    <lineage>
        <taxon>Bacteria</taxon>
        <taxon>Bacillati</taxon>
        <taxon>Actinomycetota</taxon>
        <taxon>Actinomycetes</taxon>
        <taxon>Streptosporangiales</taxon>
        <taxon>Thermomonosporaceae</taxon>
        <taxon>Actinomadura</taxon>
    </lineage>
</organism>
<proteinExistence type="predicted"/>
<protein>
    <submittedName>
        <fullName evidence="1">Uncharacterized protein</fullName>
    </submittedName>
</protein>
<sequence>MSSYHEIFIRTNNSIDQLVADIATAATCKMRKFDTKDNPIAYAGRTRDVAVEVELHHDFEDDFGMDFSQYPIVVTLRSFDSDKAHEETVAKDIFEKMAAIDDYAMILTFDLQRLIAEHPSGNAPPGRGQ</sequence>
<reference evidence="1 2" key="1">
    <citation type="submission" date="2019-03" db="EMBL/GenBank/DDBJ databases">
        <title>Draft genome sequences of novel Actinobacteria.</title>
        <authorList>
            <person name="Sahin N."/>
            <person name="Ay H."/>
            <person name="Saygin H."/>
        </authorList>
    </citation>
    <scope>NUCLEOTIDE SEQUENCE [LARGE SCALE GENOMIC DNA]</scope>
    <source>
        <strain evidence="1 2">DSM 45347</strain>
    </source>
</reference>